<dbReference type="RefSeq" id="WP_138348655.1">
    <property type="nucleotide sequence ID" value="NZ_SROY01000002.1"/>
</dbReference>
<feature type="signal peptide" evidence="2">
    <location>
        <begin position="1"/>
        <end position="18"/>
    </location>
</feature>
<feature type="region of interest" description="Disordered" evidence="1">
    <location>
        <begin position="55"/>
        <end position="80"/>
    </location>
</feature>
<evidence type="ECO:0000256" key="1">
    <source>
        <dbReference type="SAM" id="MobiDB-lite"/>
    </source>
</evidence>
<dbReference type="AlphaFoldDB" id="A0A5R9PFT2"/>
<reference evidence="4 5" key="1">
    <citation type="submission" date="2019-04" db="EMBL/GenBank/DDBJ databases">
        <authorList>
            <person name="Grouzdev D.S."/>
            <person name="Nazina T.N."/>
        </authorList>
    </citation>
    <scope>NUCLEOTIDE SEQUENCE [LARGE SCALE GENOMIC DNA]</scope>
    <source>
        <strain evidence="4 5">SHC 3-19</strain>
    </source>
</reference>
<evidence type="ECO:0000313" key="4">
    <source>
        <dbReference type="EMBL" id="TLX22384.1"/>
    </source>
</evidence>
<keyword evidence="2" id="KW-0732">Signal</keyword>
<evidence type="ECO:0000259" key="3">
    <source>
        <dbReference type="Pfam" id="PF13511"/>
    </source>
</evidence>
<dbReference type="STRING" id="1123377.GCA_000423885_02183"/>
<evidence type="ECO:0000313" key="5">
    <source>
        <dbReference type="Proteomes" id="UP000308508"/>
    </source>
</evidence>
<dbReference type="Pfam" id="PF13511">
    <property type="entry name" value="DUF4124"/>
    <property type="match status" value="1"/>
</dbReference>
<evidence type="ECO:0000256" key="2">
    <source>
        <dbReference type="SAM" id="SignalP"/>
    </source>
</evidence>
<dbReference type="InterPro" id="IPR025392">
    <property type="entry name" value="DUF4124"/>
</dbReference>
<dbReference type="EMBL" id="SROY01000002">
    <property type="protein sequence ID" value="TLX22384.1"/>
    <property type="molecule type" value="Genomic_DNA"/>
</dbReference>
<gene>
    <name evidence="4" type="ORF">E5S66_07710</name>
</gene>
<accession>A0A5R9PFT2</accession>
<organism evidence="4 5">
    <name type="scientific">Thermomonas fusca</name>
    <dbReference type="NCBI Taxonomy" id="215690"/>
    <lineage>
        <taxon>Bacteria</taxon>
        <taxon>Pseudomonadati</taxon>
        <taxon>Pseudomonadota</taxon>
        <taxon>Gammaproteobacteria</taxon>
        <taxon>Lysobacterales</taxon>
        <taxon>Lysobacteraceae</taxon>
        <taxon>Thermomonas</taxon>
    </lineage>
</organism>
<feature type="domain" description="DUF4124" evidence="3">
    <location>
        <begin position="9"/>
        <end position="57"/>
    </location>
</feature>
<proteinExistence type="predicted"/>
<name>A0A5R9PFT2_9GAMM</name>
<comment type="caution">
    <text evidence="4">The sequence shown here is derived from an EMBL/GenBank/DDBJ whole genome shotgun (WGS) entry which is preliminary data.</text>
</comment>
<keyword evidence="5" id="KW-1185">Reference proteome</keyword>
<protein>
    <submittedName>
        <fullName evidence="4">DUF4124 domain-containing protein</fullName>
    </submittedName>
</protein>
<dbReference type="Proteomes" id="UP000308508">
    <property type="component" value="Unassembled WGS sequence"/>
</dbReference>
<sequence>MRPLLLIGLLLFVPHAQAESLYRCVGRDGAVSYQSRACAARQRLDRVVEYRAEPGAARSGGVPEVSRRQPRRYANGSGGNRIVRVGGATTASQRCRAGKAKREAALQRLGLKRSYDQLSALDMQVRAVCGGY</sequence>
<feature type="chain" id="PRO_5024445408" evidence="2">
    <location>
        <begin position="19"/>
        <end position="132"/>
    </location>
</feature>